<protein>
    <submittedName>
        <fullName evidence="1">Uncharacterized protein</fullName>
    </submittedName>
</protein>
<evidence type="ECO:0000313" key="1">
    <source>
        <dbReference type="EMBL" id="KAH7981431.1"/>
    </source>
</evidence>
<name>A0ACB8E4E0_DERSI</name>
<proteinExistence type="predicted"/>
<organism evidence="1 2">
    <name type="scientific">Dermacentor silvarum</name>
    <name type="common">Tick</name>
    <dbReference type="NCBI Taxonomy" id="543639"/>
    <lineage>
        <taxon>Eukaryota</taxon>
        <taxon>Metazoa</taxon>
        <taxon>Ecdysozoa</taxon>
        <taxon>Arthropoda</taxon>
        <taxon>Chelicerata</taxon>
        <taxon>Arachnida</taxon>
        <taxon>Acari</taxon>
        <taxon>Parasitiformes</taxon>
        <taxon>Ixodida</taxon>
        <taxon>Ixodoidea</taxon>
        <taxon>Ixodidae</taxon>
        <taxon>Rhipicephalinae</taxon>
        <taxon>Dermacentor</taxon>
    </lineage>
</organism>
<keyword evidence="2" id="KW-1185">Reference proteome</keyword>
<comment type="caution">
    <text evidence="1">The sequence shown here is derived from an EMBL/GenBank/DDBJ whole genome shotgun (WGS) entry which is preliminary data.</text>
</comment>
<accession>A0ACB8E4E0</accession>
<dbReference type="EMBL" id="CM023470">
    <property type="protein sequence ID" value="KAH7981431.1"/>
    <property type="molecule type" value="Genomic_DNA"/>
</dbReference>
<dbReference type="Proteomes" id="UP000821865">
    <property type="component" value="Chromosome 1"/>
</dbReference>
<evidence type="ECO:0000313" key="2">
    <source>
        <dbReference type="Proteomes" id="UP000821865"/>
    </source>
</evidence>
<gene>
    <name evidence="1" type="ORF">HPB49_024019</name>
</gene>
<sequence length="153" mass="17930">MERHLTTGFRGRLGDDRLMHCRTCRRLEKQQQDVSRQGETGGDAVEDAASAEEAVCPLCRASLADSHALVVHDRLHKGIRPFECHRCSETFLTVAGLMLHRHQHCRQPRYRCDRCHRLFQDVALYTRHCKKHGCIWKRARLQMLALNFWRKRA</sequence>
<reference evidence="1" key="1">
    <citation type="submission" date="2020-05" db="EMBL/GenBank/DDBJ databases">
        <title>Large-scale comparative analyses of tick genomes elucidate their genetic diversity and vector capacities.</title>
        <authorList>
            <person name="Jia N."/>
            <person name="Wang J."/>
            <person name="Shi W."/>
            <person name="Du L."/>
            <person name="Sun Y."/>
            <person name="Zhan W."/>
            <person name="Jiang J."/>
            <person name="Wang Q."/>
            <person name="Zhang B."/>
            <person name="Ji P."/>
            <person name="Sakyi L.B."/>
            <person name="Cui X."/>
            <person name="Yuan T."/>
            <person name="Jiang B."/>
            <person name="Yang W."/>
            <person name="Lam T.T.-Y."/>
            <person name="Chang Q."/>
            <person name="Ding S."/>
            <person name="Wang X."/>
            <person name="Zhu J."/>
            <person name="Ruan X."/>
            <person name="Zhao L."/>
            <person name="Wei J."/>
            <person name="Que T."/>
            <person name="Du C."/>
            <person name="Cheng J."/>
            <person name="Dai P."/>
            <person name="Han X."/>
            <person name="Huang E."/>
            <person name="Gao Y."/>
            <person name="Liu J."/>
            <person name="Shao H."/>
            <person name="Ye R."/>
            <person name="Li L."/>
            <person name="Wei W."/>
            <person name="Wang X."/>
            <person name="Wang C."/>
            <person name="Yang T."/>
            <person name="Huo Q."/>
            <person name="Li W."/>
            <person name="Guo W."/>
            <person name="Chen H."/>
            <person name="Zhou L."/>
            <person name="Ni X."/>
            <person name="Tian J."/>
            <person name="Zhou Y."/>
            <person name="Sheng Y."/>
            <person name="Liu T."/>
            <person name="Pan Y."/>
            <person name="Xia L."/>
            <person name="Li J."/>
            <person name="Zhao F."/>
            <person name="Cao W."/>
        </authorList>
    </citation>
    <scope>NUCLEOTIDE SEQUENCE</scope>
    <source>
        <strain evidence="1">Dsil-2018</strain>
    </source>
</reference>